<sequence>MPMSEDDTNSVKPATVVRLNDDNDTTTTTSPPSAVPVPSTISTPPALPAPSTVPAPSAIPVPSTIPAPSVLPTLAPRVTASSTQSKQQKPAKTTRRRQKPTMTVNAQPPTAQAQAQVQLVTAQAQLTPTPAEPTLAQAQPTPANAQLDNPSKFKKSIFVNVMPGAKIETRLNRPYFDTKKARAVFSGAPTGSETAQERAEQHAKEDAANVASESGQGPQTPRKNTFQKSGPQDPATPEGEKTPRPIRGLRPSLLPVLSSPSRPRKSNTAVQRGPLLTNYHSKPQAEMLSGISSPATRRININGSLREYYVVADPAMSVDPMLNPHGPAYFVQPFVIRAKYVHLQASISILPPYLVNNSVPHTTNPQDITPSMYKYADASNFGLRLQYSASAVPVIQSHLGRTNDVSTLPFYLHRGMPSDDDDGAAWFRYRLLKNRQFGFKMPDSEFWWANNEEINMFTNGGINGSHPDITFVHDPPHKTPFLYLPAYPQVAYWPIPMPVAAYPGTAPVIERTERVPSPSKRSRTASPDPERDDGRVGSLDSNPSNPAPSADTLARNGGITKDGSGSTITSSRCTSESPSKSHRLGRSPVKSNLSRAKQPKPTSSTGSQDFDFGEYLNLDAMGSSPARSNASFSQHRAREPSADSLGGHSSSGSSYLDTPSNPPLQFPPSVIPAPAVRSAYSNSVDSLSQGMDMTGMMDDVFNFDTTDNSMWDKEAADEHNGFY</sequence>
<evidence type="ECO:0000313" key="2">
    <source>
        <dbReference type="Proteomes" id="UP001055072"/>
    </source>
</evidence>
<dbReference type="EMBL" id="MU274910">
    <property type="protein sequence ID" value="KAI0089678.1"/>
    <property type="molecule type" value="Genomic_DNA"/>
</dbReference>
<comment type="caution">
    <text evidence="1">The sequence shown here is derived from an EMBL/GenBank/DDBJ whole genome shotgun (WGS) entry which is preliminary data.</text>
</comment>
<name>A0ACB8U5Z6_9APHY</name>
<reference evidence="1" key="1">
    <citation type="journal article" date="2021" name="Environ. Microbiol.">
        <title>Gene family expansions and transcriptome signatures uncover fungal adaptations to wood decay.</title>
        <authorList>
            <person name="Hage H."/>
            <person name="Miyauchi S."/>
            <person name="Viragh M."/>
            <person name="Drula E."/>
            <person name="Min B."/>
            <person name="Chaduli D."/>
            <person name="Navarro D."/>
            <person name="Favel A."/>
            <person name="Norest M."/>
            <person name="Lesage-Meessen L."/>
            <person name="Balint B."/>
            <person name="Merenyi Z."/>
            <person name="de Eugenio L."/>
            <person name="Morin E."/>
            <person name="Martinez A.T."/>
            <person name="Baldrian P."/>
            <person name="Stursova M."/>
            <person name="Martinez M.J."/>
            <person name="Novotny C."/>
            <person name="Magnuson J.K."/>
            <person name="Spatafora J.W."/>
            <person name="Maurice S."/>
            <person name="Pangilinan J."/>
            <person name="Andreopoulos W."/>
            <person name="LaButti K."/>
            <person name="Hundley H."/>
            <person name="Na H."/>
            <person name="Kuo A."/>
            <person name="Barry K."/>
            <person name="Lipzen A."/>
            <person name="Henrissat B."/>
            <person name="Riley R."/>
            <person name="Ahrendt S."/>
            <person name="Nagy L.G."/>
            <person name="Grigoriev I.V."/>
            <person name="Martin F."/>
            <person name="Rosso M.N."/>
        </authorList>
    </citation>
    <scope>NUCLEOTIDE SEQUENCE</scope>
    <source>
        <strain evidence="1">CBS 384.51</strain>
    </source>
</reference>
<keyword evidence="2" id="KW-1185">Reference proteome</keyword>
<protein>
    <submittedName>
        <fullName evidence="1">Uncharacterized protein</fullName>
    </submittedName>
</protein>
<proteinExistence type="predicted"/>
<accession>A0ACB8U5Z6</accession>
<organism evidence="1 2">
    <name type="scientific">Irpex rosettiformis</name>
    <dbReference type="NCBI Taxonomy" id="378272"/>
    <lineage>
        <taxon>Eukaryota</taxon>
        <taxon>Fungi</taxon>
        <taxon>Dikarya</taxon>
        <taxon>Basidiomycota</taxon>
        <taxon>Agaricomycotina</taxon>
        <taxon>Agaricomycetes</taxon>
        <taxon>Polyporales</taxon>
        <taxon>Irpicaceae</taxon>
        <taxon>Irpex</taxon>
    </lineage>
</organism>
<evidence type="ECO:0000313" key="1">
    <source>
        <dbReference type="EMBL" id="KAI0089678.1"/>
    </source>
</evidence>
<gene>
    <name evidence="1" type="ORF">BDY19DRAFT_905963</name>
</gene>
<dbReference type="Proteomes" id="UP001055072">
    <property type="component" value="Unassembled WGS sequence"/>
</dbReference>